<dbReference type="InterPro" id="IPR051202">
    <property type="entry name" value="Peptidase_C40"/>
</dbReference>
<dbReference type="PANTHER" id="PTHR47053:SF1">
    <property type="entry name" value="MUREIN DD-ENDOPEPTIDASE MEPH-RELATED"/>
    <property type="match status" value="1"/>
</dbReference>
<dbReference type="InterPro" id="IPR041382">
    <property type="entry name" value="SH3_16"/>
</dbReference>
<gene>
    <name evidence="7" type="ORF">NSA23_13240</name>
</gene>
<dbReference type="GO" id="GO:0006508">
    <property type="term" value="P:proteolysis"/>
    <property type="evidence" value="ECO:0007669"/>
    <property type="project" value="UniProtKB-KW"/>
</dbReference>
<dbReference type="PROSITE" id="PS51935">
    <property type="entry name" value="NLPC_P60"/>
    <property type="match status" value="1"/>
</dbReference>
<dbReference type="InterPro" id="IPR003646">
    <property type="entry name" value="SH3-like_bac-type"/>
</dbReference>
<comment type="similarity">
    <text evidence="1">Belongs to the peptidase C40 family.</text>
</comment>
<dbReference type="GO" id="GO:0008234">
    <property type="term" value="F:cysteine-type peptidase activity"/>
    <property type="evidence" value="ECO:0007669"/>
    <property type="project" value="UniProtKB-KW"/>
</dbReference>
<keyword evidence="8" id="KW-1185">Reference proteome</keyword>
<dbReference type="EMBL" id="JANJZL010000011">
    <property type="protein sequence ID" value="MCR2045067.1"/>
    <property type="molecule type" value="Genomic_DNA"/>
</dbReference>
<organism evidence="7 8">
    <name type="scientific">Anaerosalibacter massiliensis</name>
    <dbReference type="NCBI Taxonomy" id="1347392"/>
    <lineage>
        <taxon>Bacteria</taxon>
        <taxon>Bacillati</taxon>
        <taxon>Bacillota</taxon>
        <taxon>Tissierellia</taxon>
        <taxon>Tissierellales</taxon>
        <taxon>Sporanaerobacteraceae</taxon>
        <taxon>Anaerosalibacter</taxon>
    </lineage>
</organism>
<accession>A0A9X2MH68</accession>
<dbReference type="InterPro" id="IPR000064">
    <property type="entry name" value="NLP_P60_dom"/>
</dbReference>
<dbReference type="PANTHER" id="PTHR47053">
    <property type="entry name" value="MUREIN DD-ENDOPEPTIDASE MEPH-RELATED"/>
    <property type="match status" value="1"/>
</dbReference>
<evidence type="ECO:0000259" key="6">
    <source>
        <dbReference type="PROSITE" id="PS51935"/>
    </source>
</evidence>
<dbReference type="OrthoDB" id="9808890at2"/>
<keyword evidence="2" id="KW-0645">Protease</keyword>
<dbReference type="AlphaFoldDB" id="A0A9X2MH68"/>
<feature type="domain" description="NlpC/P60" evidence="6">
    <location>
        <begin position="149"/>
        <end position="268"/>
    </location>
</feature>
<sequence length="271" mass="31078">MVLNYGIAKNGVVSIRSKSNLESELADEILFGMTVKLLEEKSNGWYYVETSYNYNGYINKNDLYLYDEEGLKWDKEANYVIDWKVVDVLKEPKYQSYPIKQLTKGSIIKLSGEKVDNWVEVLFPDGEKGWIRKEWTVERIRNGKKVNEEILRKNVVNTALSYLGTQYRWGGKSPLGIDCSGLCSISYLINGIVIYRDSEIKEGYSVKKISRENMRSGDLIYYPGHITMYIGNDKYIHSTGSSGGVVINSLNPEDMDYREDLVDMKEVGSIF</sequence>
<evidence type="ECO:0000259" key="5">
    <source>
        <dbReference type="PROSITE" id="PS51781"/>
    </source>
</evidence>
<dbReference type="RefSeq" id="WP_042682657.1">
    <property type="nucleotide sequence ID" value="NZ_CABKTM010000049.1"/>
</dbReference>
<dbReference type="Pfam" id="PF18348">
    <property type="entry name" value="SH3_16"/>
    <property type="match status" value="1"/>
</dbReference>
<evidence type="ECO:0000256" key="2">
    <source>
        <dbReference type="ARBA" id="ARBA00022670"/>
    </source>
</evidence>
<dbReference type="Proteomes" id="UP001142078">
    <property type="component" value="Unassembled WGS sequence"/>
</dbReference>
<dbReference type="Pfam" id="PF00877">
    <property type="entry name" value="NLPC_P60"/>
    <property type="match status" value="1"/>
</dbReference>
<feature type="domain" description="SH3b" evidence="5">
    <location>
        <begin position="1"/>
        <end position="67"/>
    </location>
</feature>
<dbReference type="InterPro" id="IPR038765">
    <property type="entry name" value="Papain-like_cys_pep_sf"/>
</dbReference>
<dbReference type="Gene3D" id="2.30.30.40">
    <property type="entry name" value="SH3 Domains"/>
    <property type="match status" value="2"/>
</dbReference>
<keyword evidence="3" id="KW-0378">Hydrolase</keyword>
<dbReference type="SUPFAM" id="SSF54001">
    <property type="entry name" value="Cysteine proteinases"/>
    <property type="match status" value="1"/>
</dbReference>
<evidence type="ECO:0000256" key="3">
    <source>
        <dbReference type="ARBA" id="ARBA00022801"/>
    </source>
</evidence>
<evidence type="ECO:0000313" key="8">
    <source>
        <dbReference type="Proteomes" id="UP001142078"/>
    </source>
</evidence>
<proteinExistence type="inferred from homology"/>
<protein>
    <submittedName>
        <fullName evidence="7">C40 family peptidase</fullName>
    </submittedName>
</protein>
<name>A0A9X2MH68_9FIRM</name>
<evidence type="ECO:0000256" key="4">
    <source>
        <dbReference type="ARBA" id="ARBA00022807"/>
    </source>
</evidence>
<dbReference type="Gene3D" id="3.90.1720.10">
    <property type="entry name" value="endopeptidase domain like (from Nostoc punctiforme)"/>
    <property type="match status" value="1"/>
</dbReference>
<evidence type="ECO:0000313" key="7">
    <source>
        <dbReference type="EMBL" id="MCR2045067.1"/>
    </source>
</evidence>
<evidence type="ECO:0000256" key="1">
    <source>
        <dbReference type="ARBA" id="ARBA00007074"/>
    </source>
</evidence>
<dbReference type="PROSITE" id="PS51781">
    <property type="entry name" value="SH3B"/>
    <property type="match status" value="1"/>
</dbReference>
<keyword evidence="4" id="KW-0788">Thiol protease</keyword>
<comment type="caution">
    <text evidence="7">The sequence shown here is derived from an EMBL/GenBank/DDBJ whole genome shotgun (WGS) entry which is preliminary data.</text>
</comment>
<reference evidence="7" key="1">
    <citation type="submission" date="2022-07" db="EMBL/GenBank/DDBJ databases">
        <title>Enhanced cultured diversity of the mouse gut microbiota enables custom-made synthetic communities.</title>
        <authorList>
            <person name="Afrizal A."/>
        </authorList>
    </citation>
    <scope>NUCLEOTIDE SEQUENCE</scope>
    <source>
        <strain evidence="7">DSM 29482</strain>
    </source>
</reference>
<dbReference type="Pfam" id="PF08239">
    <property type="entry name" value="SH3_3"/>
    <property type="match status" value="1"/>
</dbReference>